<dbReference type="Proteomes" id="UP000807850">
    <property type="component" value="Unassembled WGS sequence"/>
</dbReference>
<evidence type="ECO:0000313" key="1">
    <source>
        <dbReference type="EMBL" id="MBI3540373.1"/>
    </source>
</evidence>
<gene>
    <name evidence="1" type="ORF">HY076_08890</name>
</gene>
<accession>A0A9D6L7J4</accession>
<dbReference type="EMBL" id="JACQAY010000296">
    <property type="protein sequence ID" value="MBI3540373.1"/>
    <property type="molecule type" value="Genomic_DNA"/>
</dbReference>
<name>A0A9D6L7J4_UNCEI</name>
<dbReference type="InterPro" id="IPR021866">
    <property type="entry name" value="SpoIIAA-like"/>
</dbReference>
<dbReference type="AlphaFoldDB" id="A0A9D6L7J4"/>
<dbReference type="InterPro" id="IPR038396">
    <property type="entry name" value="SpoIIAA-like_sf"/>
</dbReference>
<organism evidence="1 2">
    <name type="scientific">Eiseniibacteriota bacterium</name>
    <dbReference type="NCBI Taxonomy" id="2212470"/>
    <lineage>
        <taxon>Bacteria</taxon>
        <taxon>Candidatus Eiseniibacteriota</taxon>
    </lineage>
</organism>
<dbReference type="InterPro" id="IPR036513">
    <property type="entry name" value="STAS_dom_sf"/>
</dbReference>
<proteinExistence type="predicted"/>
<comment type="caution">
    <text evidence="1">The sequence shown here is derived from an EMBL/GenBank/DDBJ whole genome shotgun (WGS) entry which is preliminary data.</text>
</comment>
<sequence length="131" mass="14555">MAFVIVDQTTLVRVTFHGALTEADLQGIADAAEEIERGRHPVPHRIADLSGVTEVRVDYEDMKVLAGRRRRIKFANAFRSAIVVKTPVQMGMARMFQTLNDNPQIEIRIFEDEAPALQWLASPAIEAPASA</sequence>
<reference evidence="1" key="1">
    <citation type="submission" date="2020-07" db="EMBL/GenBank/DDBJ databases">
        <title>Huge and variable diversity of episymbiotic CPR bacteria and DPANN archaea in groundwater ecosystems.</title>
        <authorList>
            <person name="He C.Y."/>
            <person name="Keren R."/>
            <person name="Whittaker M."/>
            <person name="Farag I.F."/>
            <person name="Doudna J."/>
            <person name="Cate J.H.D."/>
            <person name="Banfield J.F."/>
        </authorList>
    </citation>
    <scope>NUCLEOTIDE SEQUENCE</scope>
    <source>
        <strain evidence="1">NC_groundwater_928_Pr1_S-0.2um_72_17</strain>
    </source>
</reference>
<evidence type="ECO:0000313" key="2">
    <source>
        <dbReference type="Proteomes" id="UP000807850"/>
    </source>
</evidence>
<dbReference type="Pfam" id="PF11964">
    <property type="entry name" value="SpoIIAA-like"/>
    <property type="match status" value="1"/>
</dbReference>
<dbReference type="SUPFAM" id="SSF52091">
    <property type="entry name" value="SpoIIaa-like"/>
    <property type="match status" value="1"/>
</dbReference>
<protein>
    <submittedName>
        <fullName evidence="1">STAS/SEC14 domain-containing protein</fullName>
    </submittedName>
</protein>
<dbReference type="Gene3D" id="3.40.50.10600">
    <property type="entry name" value="SpoIIaa-like domains"/>
    <property type="match status" value="1"/>
</dbReference>